<dbReference type="Proteomes" id="UP000002710">
    <property type="component" value="Chromosome"/>
</dbReference>
<feature type="transmembrane region" description="Helical" evidence="9">
    <location>
        <begin position="6"/>
        <end position="25"/>
    </location>
</feature>
<feature type="transmembrane region" description="Helical" evidence="9">
    <location>
        <begin position="90"/>
        <end position="109"/>
    </location>
</feature>
<evidence type="ECO:0000256" key="8">
    <source>
        <dbReference type="RuleBase" id="RU003942"/>
    </source>
</evidence>
<keyword evidence="5 9" id="KW-1133">Transmembrane helix</keyword>
<proteinExistence type="inferred from homology"/>
<evidence type="ECO:0000313" key="10">
    <source>
        <dbReference type="EMBL" id="ABB39147.1"/>
    </source>
</evidence>
<keyword evidence="3" id="KW-1003">Cell membrane</keyword>
<dbReference type="Gene3D" id="1.10.3730.20">
    <property type="match status" value="1"/>
</dbReference>
<comment type="similarity">
    <text evidence="7 8">Belongs to the drug/metabolite transporter (DMT) superfamily. Small multidrug resistance (SMR) (TC 2.A.7.1) family.</text>
</comment>
<keyword evidence="11" id="KW-1185">Reference proteome</keyword>
<comment type="subcellular location">
    <subcellularLocation>
        <location evidence="1 8">Cell membrane</location>
        <topology evidence="1 8">Multi-pass membrane protein</topology>
    </subcellularLocation>
</comment>
<sequence>MNPTVTSYAALALAIVVEVIATSVLPHTREFTRPWPTLLVAVLYATAFYLLTIVTRAVPIGIAYALWSGFGIVLIAAVNWLIFRQRLDTPAIIGLGLLISGIVVINVFSKTVSH</sequence>
<dbReference type="Pfam" id="PF00893">
    <property type="entry name" value="Multi_Drug_Res"/>
    <property type="match status" value="1"/>
</dbReference>
<dbReference type="SUPFAM" id="SSF103481">
    <property type="entry name" value="Multidrug resistance efflux transporter EmrE"/>
    <property type="match status" value="1"/>
</dbReference>
<dbReference type="STRING" id="207559.Dde_2350"/>
<dbReference type="PANTHER" id="PTHR30561:SF1">
    <property type="entry name" value="MULTIDRUG TRANSPORTER EMRE"/>
    <property type="match status" value="1"/>
</dbReference>
<evidence type="ECO:0000256" key="5">
    <source>
        <dbReference type="ARBA" id="ARBA00022989"/>
    </source>
</evidence>
<dbReference type="GO" id="GO:0031460">
    <property type="term" value="P:glycine betaine transport"/>
    <property type="evidence" value="ECO:0007669"/>
    <property type="project" value="TreeGrafter"/>
</dbReference>
<accession>Q30YU9</accession>
<dbReference type="GO" id="GO:0015297">
    <property type="term" value="F:antiporter activity"/>
    <property type="evidence" value="ECO:0007669"/>
    <property type="project" value="TreeGrafter"/>
</dbReference>
<evidence type="ECO:0000256" key="3">
    <source>
        <dbReference type="ARBA" id="ARBA00022475"/>
    </source>
</evidence>
<feature type="transmembrane region" description="Helical" evidence="9">
    <location>
        <begin position="37"/>
        <end position="58"/>
    </location>
</feature>
<protein>
    <submittedName>
        <fullName evidence="10">Small multidrug resistance protein</fullName>
    </submittedName>
</protein>
<dbReference type="GO" id="GO:0005886">
    <property type="term" value="C:plasma membrane"/>
    <property type="evidence" value="ECO:0007669"/>
    <property type="project" value="UniProtKB-SubCell"/>
</dbReference>
<keyword evidence="4 8" id="KW-0812">Transmembrane</keyword>
<dbReference type="HOGENOM" id="CLU_133067_0_2_7"/>
<dbReference type="GO" id="GO:0015199">
    <property type="term" value="F:amino-acid betaine transmembrane transporter activity"/>
    <property type="evidence" value="ECO:0007669"/>
    <property type="project" value="TreeGrafter"/>
</dbReference>
<keyword evidence="6 9" id="KW-0472">Membrane</keyword>
<name>Q30YU9_OLEA2</name>
<evidence type="ECO:0000313" key="11">
    <source>
        <dbReference type="Proteomes" id="UP000002710"/>
    </source>
</evidence>
<dbReference type="InterPro" id="IPR045324">
    <property type="entry name" value="Small_multidrug_res"/>
</dbReference>
<evidence type="ECO:0000256" key="2">
    <source>
        <dbReference type="ARBA" id="ARBA00022448"/>
    </source>
</evidence>
<evidence type="ECO:0000256" key="9">
    <source>
        <dbReference type="SAM" id="Phobius"/>
    </source>
</evidence>
<evidence type="ECO:0000256" key="7">
    <source>
        <dbReference type="ARBA" id="ARBA00038032"/>
    </source>
</evidence>
<dbReference type="InterPro" id="IPR037185">
    <property type="entry name" value="EmrE-like"/>
</dbReference>
<dbReference type="EMBL" id="CP000112">
    <property type="protein sequence ID" value="ABB39147.1"/>
    <property type="molecule type" value="Genomic_DNA"/>
</dbReference>
<organism evidence="10 11">
    <name type="scientific">Oleidesulfovibrio alaskensis (strain ATCC BAA-1058 / DSM 17464 / G20)</name>
    <name type="common">Desulfovibrio alaskensis</name>
    <dbReference type="NCBI Taxonomy" id="207559"/>
    <lineage>
        <taxon>Bacteria</taxon>
        <taxon>Pseudomonadati</taxon>
        <taxon>Thermodesulfobacteriota</taxon>
        <taxon>Desulfovibrionia</taxon>
        <taxon>Desulfovibrionales</taxon>
        <taxon>Desulfovibrionaceae</taxon>
        <taxon>Oleidesulfovibrio</taxon>
    </lineage>
</organism>
<dbReference type="PANTHER" id="PTHR30561">
    <property type="entry name" value="SMR FAMILY PROTON-DEPENDENT DRUG EFFLUX TRANSPORTER SUGE"/>
    <property type="match status" value="1"/>
</dbReference>
<gene>
    <name evidence="10" type="ordered locus">Dde_2350</name>
</gene>
<dbReference type="FunFam" id="1.10.3730.20:FF:000001">
    <property type="entry name" value="Quaternary ammonium compound resistance transporter SugE"/>
    <property type="match status" value="1"/>
</dbReference>
<dbReference type="RefSeq" id="WP_011368224.1">
    <property type="nucleotide sequence ID" value="NC_007519.1"/>
</dbReference>
<dbReference type="AlphaFoldDB" id="Q30YU9"/>
<dbReference type="KEGG" id="dde:Dde_2350"/>
<feature type="transmembrane region" description="Helical" evidence="9">
    <location>
        <begin position="64"/>
        <end position="83"/>
    </location>
</feature>
<dbReference type="eggNOG" id="COG2076">
    <property type="taxonomic scope" value="Bacteria"/>
</dbReference>
<evidence type="ECO:0000256" key="4">
    <source>
        <dbReference type="ARBA" id="ARBA00022692"/>
    </source>
</evidence>
<evidence type="ECO:0000256" key="6">
    <source>
        <dbReference type="ARBA" id="ARBA00023136"/>
    </source>
</evidence>
<reference evidence="10 11" key="1">
    <citation type="journal article" date="2011" name="J. Bacteriol.">
        <title>Complete genome sequence and updated annotation of Desulfovibrio alaskensis G20.</title>
        <authorList>
            <person name="Hauser L.J."/>
            <person name="Land M.L."/>
            <person name="Brown S.D."/>
            <person name="Larimer F."/>
            <person name="Keller K.L."/>
            <person name="Rapp-Giles B.J."/>
            <person name="Price M.N."/>
            <person name="Lin M."/>
            <person name="Bruce D.C."/>
            <person name="Detter J.C."/>
            <person name="Tapia R."/>
            <person name="Han C.S."/>
            <person name="Goodwin L.A."/>
            <person name="Cheng J.F."/>
            <person name="Pitluck S."/>
            <person name="Copeland A."/>
            <person name="Lucas S."/>
            <person name="Nolan M."/>
            <person name="Lapidus A.L."/>
            <person name="Palumbo A.V."/>
            <person name="Wall J.D."/>
        </authorList>
    </citation>
    <scope>NUCLEOTIDE SEQUENCE [LARGE SCALE GENOMIC DNA]</scope>
    <source>
        <strain evidence="11">ATCC BAA 1058 / DSM 17464 / G20</strain>
    </source>
</reference>
<dbReference type="InterPro" id="IPR000390">
    <property type="entry name" value="Small_drug/metabolite_transptr"/>
</dbReference>
<dbReference type="GO" id="GO:0015220">
    <property type="term" value="F:choline transmembrane transporter activity"/>
    <property type="evidence" value="ECO:0007669"/>
    <property type="project" value="TreeGrafter"/>
</dbReference>
<dbReference type="GO" id="GO:1990961">
    <property type="term" value="P:xenobiotic detoxification by transmembrane export across the plasma membrane"/>
    <property type="evidence" value="ECO:0007669"/>
    <property type="project" value="UniProtKB-ARBA"/>
</dbReference>
<evidence type="ECO:0000256" key="1">
    <source>
        <dbReference type="ARBA" id="ARBA00004651"/>
    </source>
</evidence>
<keyword evidence="2" id="KW-0813">Transport</keyword>